<evidence type="ECO:0000313" key="8">
    <source>
        <dbReference type="EMBL" id="OQS42848.1"/>
    </source>
</evidence>
<reference evidence="8 9" key="1">
    <citation type="submission" date="2017-02" db="EMBL/GenBank/DDBJ databases">
        <title>Chromobacterium haemolyticum H5244.</title>
        <authorList>
            <person name="Gulvik C.A."/>
        </authorList>
    </citation>
    <scope>NUCLEOTIDE SEQUENCE [LARGE SCALE GENOMIC DNA]</scope>
    <source>
        <strain evidence="8 9">H5244</strain>
    </source>
</reference>
<reference evidence="7 10" key="2">
    <citation type="submission" date="2021-03" db="EMBL/GenBank/DDBJ databases">
        <title>First Case of infection caused by Chromobacterium haemolyticum derived from water in China.</title>
        <authorList>
            <person name="Chen J."/>
            <person name="Liu C."/>
        </authorList>
    </citation>
    <scope>NUCLEOTIDE SEQUENCE [LARGE SCALE GENOMIC DNA]</scope>
    <source>
        <strain evidence="7 10">WJ-5</strain>
    </source>
</reference>
<dbReference type="OrthoDB" id="9785502at2"/>
<dbReference type="EMBL" id="JAFLRD010000018">
    <property type="protein sequence ID" value="MBO0417574.1"/>
    <property type="molecule type" value="Genomic_DNA"/>
</dbReference>
<sequence>MKRWGAMLIFCSQAVLAACPALLNYTVPGLMGGQINLCQYADRPLLVVNTASHCGFTPQFKQLQSLYQTYGQRGLMVVGFPSNDFFQELDSDKEIGAFCEANYGVTFPMAVKGHVRGADAQPFFKALIKATDDAPVWNFHKYLILPGASKVVSIGTRTKPDDPEVVNAFLPYLKPAESVKN</sequence>
<proteinExistence type="inferred from homology"/>
<feature type="active site" evidence="4">
    <location>
        <position position="54"/>
    </location>
</feature>
<dbReference type="AlphaFoldDB" id="A0A1W0D7B8"/>
<evidence type="ECO:0000256" key="4">
    <source>
        <dbReference type="PIRSR" id="PIRSR000303-1"/>
    </source>
</evidence>
<dbReference type="PROSITE" id="PS51257">
    <property type="entry name" value="PROKAR_LIPOPROTEIN"/>
    <property type="match status" value="1"/>
</dbReference>
<evidence type="ECO:0000256" key="1">
    <source>
        <dbReference type="ARBA" id="ARBA00006926"/>
    </source>
</evidence>
<dbReference type="EMBL" id="MUKV01000004">
    <property type="protein sequence ID" value="OQS42848.1"/>
    <property type="molecule type" value="Genomic_DNA"/>
</dbReference>
<dbReference type="Gene3D" id="3.40.30.10">
    <property type="entry name" value="Glutaredoxin"/>
    <property type="match status" value="1"/>
</dbReference>
<dbReference type="SUPFAM" id="SSF52833">
    <property type="entry name" value="Thioredoxin-like"/>
    <property type="match status" value="1"/>
</dbReference>
<dbReference type="InterPro" id="IPR029759">
    <property type="entry name" value="GPX_AS"/>
</dbReference>
<dbReference type="PANTHER" id="PTHR11592">
    <property type="entry name" value="GLUTATHIONE PEROXIDASE"/>
    <property type="match status" value="1"/>
</dbReference>
<keyword evidence="6" id="KW-0732">Signal</keyword>
<evidence type="ECO:0000256" key="3">
    <source>
        <dbReference type="ARBA" id="ARBA00023002"/>
    </source>
</evidence>
<keyword evidence="10" id="KW-1185">Reference proteome</keyword>
<evidence type="ECO:0000313" key="9">
    <source>
        <dbReference type="Proteomes" id="UP000192721"/>
    </source>
</evidence>
<dbReference type="GeneID" id="58561315"/>
<dbReference type="InterPro" id="IPR000889">
    <property type="entry name" value="Glutathione_peroxidase"/>
</dbReference>
<dbReference type="GO" id="GO:0034599">
    <property type="term" value="P:cellular response to oxidative stress"/>
    <property type="evidence" value="ECO:0007669"/>
    <property type="project" value="TreeGrafter"/>
</dbReference>
<dbReference type="PRINTS" id="PR01011">
    <property type="entry name" value="GLUTPROXDASE"/>
</dbReference>
<evidence type="ECO:0000313" key="10">
    <source>
        <dbReference type="Proteomes" id="UP000664349"/>
    </source>
</evidence>
<dbReference type="Proteomes" id="UP000664349">
    <property type="component" value="Unassembled WGS sequence"/>
</dbReference>
<dbReference type="CDD" id="cd00340">
    <property type="entry name" value="GSH_Peroxidase"/>
    <property type="match status" value="1"/>
</dbReference>
<comment type="similarity">
    <text evidence="1 5">Belongs to the glutathione peroxidase family.</text>
</comment>
<keyword evidence="3 5" id="KW-0560">Oxidoreductase</keyword>
<evidence type="ECO:0000256" key="6">
    <source>
        <dbReference type="SAM" id="SignalP"/>
    </source>
</evidence>
<dbReference type="RefSeq" id="WP_039756336.1">
    <property type="nucleotide sequence ID" value="NZ_AP019312.1"/>
</dbReference>
<evidence type="ECO:0000256" key="2">
    <source>
        <dbReference type="ARBA" id="ARBA00022559"/>
    </source>
</evidence>
<gene>
    <name evidence="8" type="ORF">B0T45_05665</name>
    <name evidence="7" type="ORF">J1C50_18850</name>
</gene>
<feature type="chain" id="PRO_5044566904" description="Glutathione peroxidase" evidence="6">
    <location>
        <begin position="18"/>
        <end position="181"/>
    </location>
</feature>
<dbReference type="PROSITE" id="PS51355">
    <property type="entry name" value="GLUTATHIONE_PEROXID_3"/>
    <property type="match status" value="1"/>
</dbReference>
<dbReference type="PANTHER" id="PTHR11592:SF44">
    <property type="entry name" value="GLUTATHIONE PEROXIDASE"/>
    <property type="match status" value="1"/>
</dbReference>
<protein>
    <recommendedName>
        <fullName evidence="5">Glutathione peroxidase</fullName>
    </recommendedName>
</protein>
<name>A0A1W0D7B8_9NEIS</name>
<dbReference type="InterPro" id="IPR036249">
    <property type="entry name" value="Thioredoxin-like_sf"/>
</dbReference>
<dbReference type="Pfam" id="PF00255">
    <property type="entry name" value="GSHPx"/>
    <property type="match status" value="1"/>
</dbReference>
<dbReference type="PROSITE" id="PS00460">
    <property type="entry name" value="GLUTATHIONE_PEROXID_1"/>
    <property type="match status" value="1"/>
</dbReference>
<dbReference type="PIRSF" id="PIRSF000303">
    <property type="entry name" value="Glutathion_perox"/>
    <property type="match status" value="1"/>
</dbReference>
<keyword evidence="2 5" id="KW-0575">Peroxidase</keyword>
<dbReference type="Proteomes" id="UP000192721">
    <property type="component" value="Unassembled WGS sequence"/>
</dbReference>
<evidence type="ECO:0000256" key="5">
    <source>
        <dbReference type="RuleBase" id="RU000499"/>
    </source>
</evidence>
<accession>A0A1W0D7B8</accession>
<dbReference type="GO" id="GO:0004601">
    <property type="term" value="F:peroxidase activity"/>
    <property type="evidence" value="ECO:0007669"/>
    <property type="project" value="UniProtKB-KW"/>
</dbReference>
<feature type="signal peptide" evidence="6">
    <location>
        <begin position="1"/>
        <end position="17"/>
    </location>
</feature>
<comment type="caution">
    <text evidence="8">The sequence shown here is derived from an EMBL/GenBank/DDBJ whole genome shotgun (WGS) entry which is preliminary data.</text>
</comment>
<evidence type="ECO:0000313" key="7">
    <source>
        <dbReference type="EMBL" id="MBO0417574.1"/>
    </source>
</evidence>
<organism evidence="8 9">
    <name type="scientific">Chromobacterium haemolyticum</name>
    <dbReference type="NCBI Taxonomy" id="394935"/>
    <lineage>
        <taxon>Bacteria</taxon>
        <taxon>Pseudomonadati</taxon>
        <taxon>Pseudomonadota</taxon>
        <taxon>Betaproteobacteria</taxon>
        <taxon>Neisseriales</taxon>
        <taxon>Chromobacteriaceae</taxon>
        <taxon>Chromobacterium</taxon>
    </lineage>
</organism>